<dbReference type="Proteomes" id="UP000256845">
    <property type="component" value="Unassembled WGS sequence"/>
</dbReference>
<dbReference type="SUPFAM" id="SSF82607">
    <property type="entry name" value="YbaB-like"/>
    <property type="match status" value="1"/>
</dbReference>
<keyword evidence="3" id="KW-0175">Coiled coil</keyword>
<proteinExistence type="inferred from homology"/>
<dbReference type="Gene3D" id="3.30.1310.10">
    <property type="entry name" value="Nucleoid-associated protein YbaB-like domain"/>
    <property type="match status" value="1"/>
</dbReference>
<dbReference type="PANTHER" id="PTHR33449:SF1">
    <property type="entry name" value="NUCLEOID-ASSOCIATED PROTEIN YBAB"/>
    <property type="match status" value="1"/>
</dbReference>
<protein>
    <recommendedName>
        <fullName evidence="2">Nucleoid-associated protein DFP90_112110</fullName>
    </recommendedName>
</protein>
<dbReference type="PIRSF" id="PIRSF004555">
    <property type="entry name" value="UCP004555"/>
    <property type="match status" value="1"/>
</dbReference>
<comment type="subunit">
    <text evidence="2">Homodimer.</text>
</comment>
<dbReference type="OrthoDB" id="9803080at2"/>
<reference evidence="4 5" key="1">
    <citation type="submission" date="2018-07" db="EMBL/GenBank/DDBJ databases">
        <title>Genomic Encyclopedia of Type Strains, Phase III (KMG-III): the genomes of soil and plant-associated and newly described type strains.</title>
        <authorList>
            <person name="Whitman W."/>
        </authorList>
    </citation>
    <scope>NUCLEOTIDE SEQUENCE [LARGE SCALE GENOMIC DNA]</scope>
    <source>
        <strain evidence="4 5">CECT 8488</strain>
    </source>
</reference>
<dbReference type="GO" id="GO:0003677">
    <property type="term" value="F:DNA binding"/>
    <property type="evidence" value="ECO:0007669"/>
    <property type="project" value="UniProtKB-UniRule"/>
</dbReference>
<dbReference type="GO" id="GO:0043590">
    <property type="term" value="C:bacterial nucleoid"/>
    <property type="evidence" value="ECO:0007669"/>
    <property type="project" value="UniProtKB-UniRule"/>
</dbReference>
<gene>
    <name evidence="4" type="ORF">DFP90_112110</name>
</gene>
<dbReference type="EMBL" id="QRDW01000012">
    <property type="protein sequence ID" value="RED45117.1"/>
    <property type="molecule type" value="Genomic_DNA"/>
</dbReference>
<evidence type="ECO:0000313" key="5">
    <source>
        <dbReference type="Proteomes" id="UP000256845"/>
    </source>
</evidence>
<keyword evidence="1 2" id="KW-0238">DNA-binding</keyword>
<accession>A0A3D9H6H3</accession>
<dbReference type="InterPro" id="IPR004401">
    <property type="entry name" value="YbaB/EbfC"/>
</dbReference>
<dbReference type="InterPro" id="IPR036894">
    <property type="entry name" value="YbaB-like_sf"/>
</dbReference>
<dbReference type="AlphaFoldDB" id="A0A3D9H6H3"/>
<dbReference type="RefSeq" id="WP_115938698.1">
    <property type="nucleotide sequence ID" value="NZ_QRDW01000012.1"/>
</dbReference>
<evidence type="ECO:0000256" key="2">
    <source>
        <dbReference type="HAMAP-Rule" id="MF_00274"/>
    </source>
</evidence>
<keyword evidence="2" id="KW-0963">Cytoplasm</keyword>
<comment type="caution">
    <text evidence="4">The sequence shown here is derived from an EMBL/GenBank/DDBJ whole genome shotgun (WGS) entry which is preliminary data.</text>
</comment>
<organism evidence="4 5">
    <name type="scientific">Aestuariispira insulae</name>
    <dbReference type="NCBI Taxonomy" id="1461337"/>
    <lineage>
        <taxon>Bacteria</taxon>
        <taxon>Pseudomonadati</taxon>
        <taxon>Pseudomonadota</taxon>
        <taxon>Alphaproteobacteria</taxon>
        <taxon>Rhodospirillales</taxon>
        <taxon>Kiloniellaceae</taxon>
        <taxon>Aestuariispira</taxon>
    </lineage>
</organism>
<feature type="coiled-coil region" evidence="3">
    <location>
        <begin position="8"/>
        <end position="35"/>
    </location>
</feature>
<comment type="subcellular location">
    <subcellularLocation>
        <location evidence="2">Cytoplasm</location>
        <location evidence="2">Nucleoid</location>
    </subcellularLocation>
</comment>
<evidence type="ECO:0000313" key="4">
    <source>
        <dbReference type="EMBL" id="RED45117.1"/>
    </source>
</evidence>
<evidence type="ECO:0000256" key="1">
    <source>
        <dbReference type="ARBA" id="ARBA00023125"/>
    </source>
</evidence>
<name>A0A3D9H6H3_9PROT</name>
<evidence type="ECO:0000256" key="3">
    <source>
        <dbReference type="SAM" id="Coils"/>
    </source>
</evidence>
<dbReference type="NCBIfam" id="TIGR00103">
    <property type="entry name" value="DNA_YbaB_EbfC"/>
    <property type="match status" value="1"/>
</dbReference>
<comment type="similarity">
    <text evidence="2">Belongs to the YbaB/EbfC family.</text>
</comment>
<dbReference type="PANTHER" id="PTHR33449">
    <property type="entry name" value="NUCLEOID-ASSOCIATED PROTEIN YBAB"/>
    <property type="match status" value="1"/>
</dbReference>
<dbReference type="HAMAP" id="MF_00274">
    <property type="entry name" value="DNA_YbaB_EbfC"/>
    <property type="match status" value="1"/>
</dbReference>
<dbReference type="Pfam" id="PF02575">
    <property type="entry name" value="YbaB_DNA_bd"/>
    <property type="match status" value="1"/>
</dbReference>
<dbReference type="GO" id="GO:0005829">
    <property type="term" value="C:cytosol"/>
    <property type="evidence" value="ECO:0007669"/>
    <property type="project" value="TreeGrafter"/>
</dbReference>
<keyword evidence="5" id="KW-1185">Reference proteome</keyword>
<comment type="function">
    <text evidence="2">Binds to DNA and alters its conformation. May be involved in regulation of gene expression, nucleoid organization and DNA protection.</text>
</comment>
<sequence length="111" mass="12253">MFKDLGNLGKMMKQAQEMQNKMQAMQEELMDVTHMGVSGAGMVSVTLNGRGEMKGVSIDPSMLKADEKEILEDLITAAHNDAKVKVEAYVQEKTQEMMGGMKLPDGMKLPF</sequence>